<keyword evidence="12" id="KW-1185">Reference proteome</keyword>
<comment type="subcellular location">
    <subcellularLocation>
        <location evidence="1">Golgi apparatus membrane</location>
        <topology evidence="1">Multi-pass membrane protein</topology>
    </subcellularLocation>
</comment>
<feature type="region of interest" description="Disordered" evidence="9">
    <location>
        <begin position="155"/>
        <end position="266"/>
    </location>
</feature>
<keyword evidence="8 10" id="KW-0472">Membrane</keyword>
<dbReference type="GO" id="GO:0005829">
    <property type="term" value="C:cytosol"/>
    <property type="evidence" value="ECO:0007669"/>
    <property type="project" value="GOC"/>
</dbReference>
<evidence type="ECO:0000256" key="7">
    <source>
        <dbReference type="ARBA" id="ARBA00023034"/>
    </source>
</evidence>
<feature type="transmembrane region" description="Helical" evidence="10">
    <location>
        <begin position="120"/>
        <end position="141"/>
    </location>
</feature>
<evidence type="ECO:0000256" key="1">
    <source>
        <dbReference type="ARBA" id="ARBA00004653"/>
    </source>
</evidence>
<keyword evidence="5" id="KW-0653">Protein transport</keyword>
<dbReference type="AlphaFoldDB" id="A0A9P3H2Z4"/>
<feature type="transmembrane region" description="Helical" evidence="10">
    <location>
        <begin position="16"/>
        <end position="40"/>
    </location>
</feature>
<dbReference type="Proteomes" id="UP000827284">
    <property type="component" value="Unassembled WGS sequence"/>
</dbReference>
<proteinExistence type="inferred from homology"/>
<keyword evidence="4 10" id="KW-0812">Transmembrane</keyword>
<comment type="caution">
    <text evidence="11">The sequence shown here is derived from an EMBL/GenBank/DDBJ whole genome shotgun (WGS) entry which is preliminary data.</text>
</comment>
<dbReference type="GO" id="GO:0006895">
    <property type="term" value="P:Golgi to endosome transport"/>
    <property type="evidence" value="ECO:0007669"/>
    <property type="project" value="TreeGrafter"/>
</dbReference>
<dbReference type="GO" id="GO:0000139">
    <property type="term" value="C:Golgi membrane"/>
    <property type="evidence" value="ECO:0007669"/>
    <property type="project" value="UniProtKB-SubCell"/>
</dbReference>
<feature type="compositionally biased region" description="Low complexity" evidence="9">
    <location>
        <begin position="155"/>
        <end position="173"/>
    </location>
</feature>
<evidence type="ECO:0000256" key="4">
    <source>
        <dbReference type="ARBA" id="ARBA00022692"/>
    </source>
</evidence>
<organism evidence="11 12">
    <name type="scientific">Entomortierella parvispora</name>
    <dbReference type="NCBI Taxonomy" id="205924"/>
    <lineage>
        <taxon>Eukaryota</taxon>
        <taxon>Fungi</taxon>
        <taxon>Fungi incertae sedis</taxon>
        <taxon>Mucoromycota</taxon>
        <taxon>Mortierellomycotina</taxon>
        <taxon>Mortierellomycetes</taxon>
        <taxon>Mortierellales</taxon>
        <taxon>Mortierellaceae</taxon>
        <taxon>Entomortierella</taxon>
    </lineage>
</organism>
<feature type="compositionally biased region" description="Low complexity" evidence="9">
    <location>
        <begin position="197"/>
        <end position="209"/>
    </location>
</feature>
<reference evidence="11" key="1">
    <citation type="submission" date="2021-11" db="EMBL/GenBank/DDBJ databases">
        <authorList>
            <person name="Herlambang A."/>
            <person name="Guo Y."/>
            <person name="Takashima Y."/>
            <person name="Nishizawa T."/>
        </authorList>
    </citation>
    <scope>NUCLEOTIDE SEQUENCE</scope>
    <source>
        <strain evidence="11">E1425</strain>
    </source>
</reference>
<dbReference type="EMBL" id="BQFW01000002">
    <property type="protein sequence ID" value="GJJ69164.1"/>
    <property type="molecule type" value="Genomic_DNA"/>
</dbReference>
<dbReference type="PANTHER" id="PTHR12952">
    <property type="entry name" value="SYS1"/>
    <property type="match status" value="1"/>
</dbReference>
<comment type="similarity">
    <text evidence="2">Belongs to the SYS1 family.</text>
</comment>
<evidence type="ECO:0000256" key="2">
    <source>
        <dbReference type="ARBA" id="ARBA00008160"/>
    </source>
</evidence>
<evidence type="ECO:0000256" key="9">
    <source>
        <dbReference type="SAM" id="MobiDB-lite"/>
    </source>
</evidence>
<evidence type="ECO:0000256" key="10">
    <source>
        <dbReference type="SAM" id="Phobius"/>
    </source>
</evidence>
<protein>
    <submittedName>
        <fullName evidence="11">Protein SYS1</fullName>
    </submittedName>
</protein>
<feature type="compositionally biased region" description="Gly residues" evidence="9">
    <location>
        <begin position="174"/>
        <end position="184"/>
    </location>
</feature>
<dbReference type="InterPro" id="IPR019185">
    <property type="entry name" value="Integral_membrane_SYS1-rel"/>
</dbReference>
<dbReference type="GO" id="GO:0034067">
    <property type="term" value="P:protein localization to Golgi apparatus"/>
    <property type="evidence" value="ECO:0007669"/>
    <property type="project" value="TreeGrafter"/>
</dbReference>
<gene>
    <name evidence="11" type="ORF">EMPS_01510</name>
</gene>
<feature type="transmembrane region" description="Helical" evidence="10">
    <location>
        <begin position="97"/>
        <end position="114"/>
    </location>
</feature>
<keyword evidence="3" id="KW-0813">Transport</keyword>
<dbReference type="GO" id="GO:0043001">
    <property type="term" value="P:Golgi to plasma membrane protein transport"/>
    <property type="evidence" value="ECO:0007669"/>
    <property type="project" value="TreeGrafter"/>
</dbReference>
<evidence type="ECO:0000313" key="11">
    <source>
        <dbReference type="EMBL" id="GJJ69164.1"/>
    </source>
</evidence>
<accession>A0A9P3H2Z4</accession>
<dbReference type="PANTHER" id="PTHR12952:SF0">
    <property type="entry name" value="PROTEIN SYS1 HOMOLOG"/>
    <property type="match status" value="1"/>
</dbReference>
<dbReference type="GO" id="GO:0005802">
    <property type="term" value="C:trans-Golgi network"/>
    <property type="evidence" value="ECO:0007669"/>
    <property type="project" value="TreeGrafter"/>
</dbReference>
<evidence type="ECO:0000256" key="5">
    <source>
        <dbReference type="ARBA" id="ARBA00022927"/>
    </source>
</evidence>
<keyword evidence="6 10" id="KW-1133">Transmembrane helix</keyword>
<sequence length="266" mass="28657">MSSNTSSFRATQWDPVLILSQIVCLQAIWYISISTIVYIFSKLSGTDLTLDAILNFREIRADNAQGMVLGLAWLLNSVVGVYLLLKIVSRARLVLDFSLTLLLYHVLMTTLYSDHVPSSFLWWALNGTTCGIMIFGGEYVCMQLEMEPIVLGGNNNNNTGTNGNNSSQSVSGSNQGGISGSSGHGGDEESAGLLMESMDSSGADLSSSAVRAMMPQKARSSEDATAVRGSYSPSVRSSIMGGQNLGRQRTSDRYEMVPVGDPDTRK</sequence>
<name>A0A9P3H2Z4_9FUNG</name>
<evidence type="ECO:0000256" key="8">
    <source>
        <dbReference type="ARBA" id="ARBA00023136"/>
    </source>
</evidence>
<evidence type="ECO:0000313" key="12">
    <source>
        <dbReference type="Proteomes" id="UP000827284"/>
    </source>
</evidence>
<feature type="transmembrane region" description="Helical" evidence="10">
    <location>
        <begin position="64"/>
        <end position="85"/>
    </location>
</feature>
<evidence type="ECO:0000256" key="6">
    <source>
        <dbReference type="ARBA" id="ARBA00022989"/>
    </source>
</evidence>
<feature type="compositionally biased region" description="Polar residues" evidence="9">
    <location>
        <begin position="231"/>
        <end position="248"/>
    </location>
</feature>
<keyword evidence="7" id="KW-0333">Golgi apparatus</keyword>
<dbReference type="OrthoDB" id="542931at2759"/>
<dbReference type="Pfam" id="PF09801">
    <property type="entry name" value="SYS1"/>
    <property type="match status" value="1"/>
</dbReference>
<reference evidence="11" key="2">
    <citation type="journal article" date="2022" name="Microbiol. Resour. Announc.">
        <title>Whole-Genome Sequence of Entomortierella parvispora E1425, a Mucoromycotan Fungus Associated with Burkholderiaceae-Related Endosymbiotic Bacteria.</title>
        <authorList>
            <person name="Herlambang A."/>
            <person name="Guo Y."/>
            <person name="Takashima Y."/>
            <person name="Narisawa K."/>
            <person name="Ohta H."/>
            <person name="Nishizawa T."/>
        </authorList>
    </citation>
    <scope>NUCLEOTIDE SEQUENCE</scope>
    <source>
        <strain evidence="11">E1425</strain>
    </source>
</reference>
<evidence type="ECO:0000256" key="3">
    <source>
        <dbReference type="ARBA" id="ARBA00022448"/>
    </source>
</evidence>